<evidence type="ECO:0000256" key="6">
    <source>
        <dbReference type="ARBA" id="ARBA00018074"/>
    </source>
</evidence>
<evidence type="ECO:0000256" key="16">
    <source>
        <dbReference type="ARBA" id="ARBA00024615"/>
    </source>
</evidence>
<reference evidence="22" key="2">
    <citation type="submission" date="2020-04" db="EMBL/GenBank/DDBJ databases">
        <authorList>
            <consortium name="NCBI Genome Project"/>
        </authorList>
    </citation>
    <scope>NUCLEOTIDE SEQUENCE</scope>
    <source>
        <strain evidence="22">CBS 342.82</strain>
    </source>
</reference>
<evidence type="ECO:0000313" key="21">
    <source>
        <dbReference type="Proteomes" id="UP000504637"/>
    </source>
</evidence>
<evidence type="ECO:0000256" key="3">
    <source>
        <dbReference type="ARBA" id="ARBA00004511"/>
    </source>
</evidence>
<evidence type="ECO:0000256" key="7">
    <source>
        <dbReference type="ARBA" id="ARBA00022448"/>
    </source>
</evidence>
<dbReference type="Pfam" id="PF04109">
    <property type="entry name" value="ATG9"/>
    <property type="match status" value="1"/>
</dbReference>
<dbReference type="GO" id="GO:0005789">
    <property type="term" value="C:endoplasmic reticulum membrane"/>
    <property type="evidence" value="ECO:0007669"/>
    <property type="project" value="UniProtKB-SubCell"/>
</dbReference>
<protein>
    <recommendedName>
        <fullName evidence="6 19">Autophagy-related protein 9</fullName>
    </recommendedName>
</protein>
<evidence type="ECO:0000256" key="18">
    <source>
        <dbReference type="ARBA" id="ARBA00024631"/>
    </source>
</evidence>
<reference evidence="22" key="1">
    <citation type="submission" date="2020-01" db="EMBL/GenBank/DDBJ databases">
        <authorList>
            <consortium name="DOE Joint Genome Institute"/>
            <person name="Haridas S."/>
            <person name="Albert R."/>
            <person name="Binder M."/>
            <person name="Bloem J."/>
            <person name="Labutti K."/>
            <person name="Salamov A."/>
            <person name="Andreopoulos B."/>
            <person name="Baker S.E."/>
            <person name="Barry K."/>
            <person name="Bills G."/>
            <person name="Bluhm B.H."/>
            <person name="Cannon C."/>
            <person name="Castanera R."/>
            <person name="Culley D.E."/>
            <person name="Daum C."/>
            <person name="Ezra D."/>
            <person name="Gonzalez J.B."/>
            <person name="Henrissat B."/>
            <person name="Kuo A."/>
            <person name="Liang C."/>
            <person name="Lipzen A."/>
            <person name="Lutzoni F."/>
            <person name="Magnuson J."/>
            <person name="Mondo S."/>
            <person name="Nolan M."/>
            <person name="Ohm R."/>
            <person name="Pangilinan J."/>
            <person name="Park H.-J."/>
            <person name="Ramirez L."/>
            <person name="Alfaro M."/>
            <person name="Sun H."/>
            <person name="Tritt A."/>
            <person name="Yoshinaga Y."/>
            <person name="Zwiers L.-H."/>
            <person name="Turgeon B.G."/>
            <person name="Goodwin S.B."/>
            <person name="Spatafora J.W."/>
            <person name="Crous P.W."/>
            <person name="Grigoriev I.V."/>
        </authorList>
    </citation>
    <scope>NUCLEOTIDE SEQUENCE</scope>
    <source>
        <strain evidence="22">CBS 342.82</strain>
    </source>
</reference>
<feature type="region of interest" description="Disordered" evidence="20">
    <location>
        <begin position="35"/>
        <end position="58"/>
    </location>
</feature>
<evidence type="ECO:0000256" key="5">
    <source>
        <dbReference type="ARBA" id="ARBA00006185"/>
    </source>
</evidence>
<keyword evidence="9 19" id="KW-1133">Transmembrane helix</keyword>
<dbReference type="GO" id="GO:0034727">
    <property type="term" value="P:piecemeal microautophagy of the nucleus"/>
    <property type="evidence" value="ECO:0007669"/>
    <property type="project" value="TreeGrafter"/>
</dbReference>
<feature type="compositionally biased region" description="Pro residues" evidence="20">
    <location>
        <begin position="738"/>
        <end position="748"/>
    </location>
</feature>
<dbReference type="GO" id="GO:0061709">
    <property type="term" value="P:reticulophagy"/>
    <property type="evidence" value="ECO:0007669"/>
    <property type="project" value="TreeGrafter"/>
</dbReference>
<dbReference type="OrthoDB" id="2020634at2759"/>
<feature type="compositionally biased region" description="Acidic residues" evidence="20">
    <location>
        <begin position="837"/>
        <end position="846"/>
    </location>
</feature>
<name>A0A6J3M170_9PEZI</name>
<evidence type="ECO:0000256" key="9">
    <source>
        <dbReference type="ARBA" id="ARBA00022989"/>
    </source>
</evidence>
<feature type="compositionally biased region" description="Polar residues" evidence="20">
    <location>
        <begin position="779"/>
        <end position="794"/>
    </location>
</feature>
<dbReference type="AlphaFoldDB" id="A0A6J3M170"/>
<reference evidence="22" key="3">
    <citation type="submission" date="2025-08" db="UniProtKB">
        <authorList>
            <consortium name="RefSeq"/>
        </authorList>
    </citation>
    <scope>IDENTIFICATION</scope>
    <source>
        <strain evidence="22">CBS 342.82</strain>
    </source>
</reference>
<keyword evidence="21" id="KW-1185">Reference proteome</keyword>
<feature type="region of interest" description="Disordered" evidence="20">
    <location>
        <begin position="820"/>
        <end position="853"/>
    </location>
</feature>
<evidence type="ECO:0000256" key="1">
    <source>
        <dbReference type="ARBA" id="ARBA00004439"/>
    </source>
</evidence>
<proteinExistence type="inferred from homology"/>
<evidence type="ECO:0000256" key="12">
    <source>
        <dbReference type="ARBA" id="ARBA00023055"/>
    </source>
</evidence>
<evidence type="ECO:0000256" key="19">
    <source>
        <dbReference type="RuleBase" id="RU364027"/>
    </source>
</evidence>
<keyword evidence="12 19" id="KW-0445">Lipid transport</keyword>
<feature type="transmembrane region" description="Helical" evidence="19">
    <location>
        <begin position="530"/>
        <end position="552"/>
    </location>
</feature>
<feature type="transmembrane region" description="Helical" evidence="19">
    <location>
        <begin position="630"/>
        <end position="648"/>
    </location>
</feature>
<keyword evidence="10 19" id="KW-0072">Autophagy</keyword>
<feature type="region of interest" description="Disordered" evidence="20">
    <location>
        <begin position="732"/>
        <end position="807"/>
    </location>
</feature>
<feature type="compositionally biased region" description="Low complexity" evidence="20">
    <location>
        <begin position="759"/>
        <end position="774"/>
    </location>
</feature>
<dbReference type="PANTHER" id="PTHR13038">
    <property type="entry name" value="APG9 AUTOPHAGY 9"/>
    <property type="match status" value="1"/>
</dbReference>
<dbReference type="GO" id="GO:0000139">
    <property type="term" value="C:Golgi membrane"/>
    <property type="evidence" value="ECO:0007669"/>
    <property type="project" value="UniProtKB-SubCell"/>
</dbReference>
<dbReference type="RefSeq" id="XP_033457703.1">
    <property type="nucleotide sequence ID" value="XM_033601690.1"/>
</dbReference>
<comment type="catalytic activity">
    <reaction evidence="15">
        <text>a 1,2-diacyl-sn-glycero-3-phospho-L-serine(in) = a 1,2-diacyl-sn-glycero-3-phospho-L-serine(out)</text>
        <dbReference type="Rhea" id="RHEA:38663"/>
        <dbReference type="ChEBI" id="CHEBI:57262"/>
    </reaction>
</comment>
<evidence type="ECO:0000256" key="13">
    <source>
        <dbReference type="ARBA" id="ARBA00023136"/>
    </source>
</evidence>
<organism evidence="22">
    <name type="scientific">Dissoconium aciculare CBS 342.82</name>
    <dbReference type="NCBI Taxonomy" id="1314786"/>
    <lineage>
        <taxon>Eukaryota</taxon>
        <taxon>Fungi</taxon>
        <taxon>Dikarya</taxon>
        <taxon>Ascomycota</taxon>
        <taxon>Pezizomycotina</taxon>
        <taxon>Dothideomycetes</taxon>
        <taxon>Dothideomycetidae</taxon>
        <taxon>Mycosphaerellales</taxon>
        <taxon>Dissoconiaceae</taxon>
        <taxon>Dissoconium</taxon>
    </lineage>
</organism>
<keyword evidence="8 19" id="KW-0812">Transmembrane</keyword>
<comment type="similarity">
    <text evidence="5 19">Belongs to the ATG9 family.</text>
</comment>
<dbReference type="GO" id="GO:0034045">
    <property type="term" value="C:phagophore assembly site membrane"/>
    <property type="evidence" value="ECO:0007669"/>
    <property type="project" value="UniProtKB-SubCell"/>
</dbReference>
<dbReference type="GO" id="GO:0005776">
    <property type="term" value="C:autophagosome"/>
    <property type="evidence" value="ECO:0007669"/>
    <property type="project" value="TreeGrafter"/>
</dbReference>
<keyword evidence="14" id="KW-0968">Cytoplasmic vesicle</keyword>
<keyword evidence="13 19" id="KW-0472">Membrane</keyword>
<dbReference type="PANTHER" id="PTHR13038:SF10">
    <property type="entry name" value="AUTOPHAGY-RELATED PROTEIN 9"/>
    <property type="match status" value="1"/>
</dbReference>
<feature type="transmembrane region" description="Helical" evidence="19">
    <location>
        <begin position="564"/>
        <end position="582"/>
    </location>
</feature>
<dbReference type="GO" id="GO:0000422">
    <property type="term" value="P:autophagy of mitochondrion"/>
    <property type="evidence" value="ECO:0007669"/>
    <property type="project" value="TreeGrafter"/>
</dbReference>
<evidence type="ECO:0000256" key="14">
    <source>
        <dbReference type="ARBA" id="ARBA00023329"/>
    </source>
</evidence>
<dbReference type="GO" id="GO:0030659">
    <property type="term" value="C:cytoplasmic vesicle membrane"/>
    <property type="evidence" value="ECO:0007669"/>
    <property type="project" value="UniProtKB-SubCell"/>
</dbReference>
<evidence type="ECO:0000256" key="11">
    <source>
        <dbReference type="ARBA" id="ARBA00023034"/>
    </source>
</evidence>
<evidence type="ECO:0000313" key="22">
    <source>
        <dbReference type="RefSeq" id="XP_033457703.1"/>
    </source>
</evidence>
<comment type="function">
    <text evidence="19">Phospholipid scramblase involved in autophagy. Cycles between the preautophagosomal structure/phagophore assembly site (PAS) and the cytoplasmic vesicle pool and supplies membrane for the growing autophagosome. Lipid scramblase activity plays a key role in preautophagosomal structure/phagophore assembly by distributing the phospholipids that arrive through ATG2 from the cytoplasmic to the luminal leaflet of the bilayer, thereby driving autophagosomal membrane expansion.</text>
</comment>
<sequence>MANIVSSRVLSRFLPVAEGDVSVYESIRRDTLGYDDVESQPRRAYQASFQDDNDDDEDPNETFLYNATDTQLLPNNSILSPPTGPVPDASPLLQHARSKWQGPRGKRRADEDEDVPESLLLEDKGQSAMKPLLSPEKNDARAEAQWRAMQEQQNLHANRLSRPAGLNARRPTAQAMVQPPAKPQIDPRADAMWLYTNANNLDAFLREVYRYYVGHGVWSILLSRALSSLTELFVFSFAMFLTTCIDYSKIPSSKSTGEVLIPKCMAKASWLKNAALFFFIIYWLWQLAQHIADIRRLFRMHDFFLHVLNINDVDIQTVSWVRVVDGLVKVQDANVATANPRPSMRKYLDYKEPQQRLSAESIANRLMRQDNYYVALYNKDVLDFTLPLPFVGSRQFYSKSLEWCIDFCLTNFIFDEQGSIRPFCLEVKNRQVLVEALRTRLRFAAITSVVIAPFNILRFCIVFFFKYYTEFTRNPARASARTFTPFAEWKIREFNELEHLFERRIRQAYPFAKEYLAQFPKDKTDQVCRFVAFVSGAIAAVLTLATLFDPELFLTFQITPGRTAVFWLTVMVGIFGVAHGSLPDENEVHDPVLHLKEVLVFTHYLPSHWKDRLHSDEVRAEFSAMYQMKVVIFVEEILSLIVAPWILWRNSGKRTERIVDFFREQTVHVEGIGHQCNFAVFGFKKDLNAEDPIAVLNEPDGLRDDYYGLKDDKMASSVQNFMQYYSHQRAAGRRPHGWQPPPAWPPVMPAQSSNDGPNARAASSRAAHPSSRKAGGITSPRQQPTTSKMQQRQSVGHPGRGGPSRTIHEVSESGLMANDSDLREFADGPGRKSQSSDPEDLDDAEDGAAGGNPGVLGMLYQFSKAQADKGAGAVM</sequence>
<keyword evidence="11" id="KW-0333">Golgi apparatus</keyword>
<dbReference type="GO" id="GO:0006869">
    <property type="term" value="P:lipid transport"/>
    <property type="evidence" value="ECO:0007669"/>
    <property type="project" value="UniProtKB-KW"/>
</dbReference>
<feature type="region of interest" description="Disordered" evidence="20">
    <location>
        <begin position="70"/>
        <end position="132"/>
    </location>
</feature>
<comment type="catalytic activity">
    <reaction evidence="18">
        <text>a 1,2-diacyl-sn-glycero-3-phosphocholine(in) = a 1,2-diacyl-sn-glycero-3-phosphocholine(out)</text>
        <dbReference type="Rhea" id="RHEA:38571"/>
        <dbReference type="ChEBI" id="CHEBI:57643"/>
    </reaction>
</comment>
<dbReference type="GeneID" id="54359490"/>
<dbReference type="GO" id="GO:0034497">
    <property type="term" value="P:protein localization to phagophore assembly site"/>
    <property type="evidence" value="ECO:0007669"/>
    <property type="project" value="TreeGrafter"/>
</dbReference>
<evidence type="ECO:0000256" key="4">
    <source>
        <dbReference type="ARBA" id="ARBA00004653"/>
    </source>
</evidence>
<dbReference type="InterPro" id="IPR007241">
    <property type="entry name" value="Autophagy-rel_prot_9"/>
</dbReference>
<comment type="caution">
    <text evidence="19">Lacks conserved residue(s) required for the propagation of feature annotation.</text>
</comment>
<evidence type="ECO:0000256" key="8">
    <source>
        <dbReference type="ARBA" id="ARBA00022692"/>
    </source>
</evidence>
<feature type="compositionally biased region" description="Polar residues" evidence="20">
    <location>
        <begin position="70"/>
        <end position="80"/>
    </location>
</feature>
<dbReference type="Proteomes" id="UP000504637">
    <property type="component" value="Unplaced"/>
</dbReference>
<accession>A0A6J3M170</accession>
<feature type="compositionally biased region" description="Basic and acidic residues" evidence="20">
    <location>
        <begin position="820"/>
        <end position="830"/>
    </location>
</feature>
<comment type="catalytic activity">
    <reaction evidence="17">
        <text>a 1,2-diacyl-sn-glycero-3-phospho-(1D-myo-inositol-3-phosphate)(in) = a 1,2-diacyl-sn-glycero-3-phospho-(1D-myo-inositol-3-phosphate)(out)</text>
        <dbReference type="Rhea" id="RHEA:67920"/>
        <dbReference type="ChEBI" id="CHEBI:58088"/>
    </reaction>
</comment>
<keyword evidence="7 19" id="KW-0813">Transport</keyword>
<comment type="catalytic activity">
    <reaction evidence="16">
        <text>a 1,2-diacyl-sn-glycero-3-phosphoethanolamine(in) = a 1,2-diacyl-sn-glycero-3-phosphoethanolamine(out)</text>
        <dbReference type="Rhea" id="RHEA:38895"/>
        <dbReference type="ChEBI" id="CHEBI:64612"/>
    </reaction>
</comment>
<gene>
    <name evidence="22" type="ORF">K489DRAFT_323342</name>
</gene>
<comment type="subcellular location">
    <subcellularLocation>
        <location evidence="1">Cytoplasmic vesicle membrane</location>
        <topology evidence="1">Multi-pass membrane protein</topology>
    </subcellularLocation>
    <subcellularLocation>
        <location evidence="2">Endoplasmic reticulum membrane</location>
        <topology evidence="2">Multi-pass membrane protein</topology>
    </subcellularLocation>
    <subcellularLocation>
        <location evidence="4">Golgi apparatus membrane</location>
        <topology evidence="4">Multi-pass membrane protein</topology>
    </subcellularLocation>
    <subcellularLocation>
        <location evidence="3 19">Preautophagosomal structure membrane</location>
        <topology evidence="3 19">Multi-pass membrane protein</topology>
    </subcellularLocation>
</comment>
<evidence type="ECO:0000256" key="15">
    <source>
        <dbReference type="ARBA" id="ARBA00024479"/>
    </source>
</evidence>
<evidence type="ECO:0000256" key="10">
    <source>
        <dbReference type="ARBA" id="ARBA00023006"/>
    </source>
</evidence>
<evidence type="ECO:0000256" key="20">
    <source>
        <dbReference type="SAM" id="MobiDB-lite"/>
    </source>
</evidence>
<evidence type="ECO:0000256" key="17">
    <source>
        <dbReference type="ARBA" id="ARBA00024621"/>
    </source>
</evidence>
<feature type="transmembrane region" description="Helical" evidence="19">
    <location>
        <begin position="443"/>
        <end position="465"/>
    </location>
</feature>
<evidence type="ECO:0000256" key="2">
    <source>
        <dbReference type="ARBA" id="ARBA00004477"/>
    </source>
</evidence>